<dbReference type="GeneID" id="89935684"/>
<reference evidence="4" key="2">
    <citation type="submission" date="2023-05" db="EMBL/GenBank/DDBJ databases">
        <authorList>
            <consortium name="Lawrence Berkeley National Laboratory"/>
            <person name="Steindorff A."/>
            <person name="Hensen N."/>
            <person name="Bonometti L."/>
            <person name="Westerberg I."/>
            <person name="Brannstrom I.O."/>
            <person name="Guillou S."/>
            <person name="Cros-Aarteil S."/>
            <person name="Calhoun S."/>
            <person name="Haridas S."/>
            <person name="Kuo A."/>
            <person name="Mondo S."/>
            <person name="Pangilinan J."/>
            <person name="Riley R."/>
            <person name="Labutti K."/>
            <person name="Andreopoulos B."/>
            <person name="Lipzen A."/>
            <person name="Chen C."/>
            <person name="Yanf M."/>
            <person name="Daum C."/>
            <person name="Ng V."/>
            <person name="Clum A."/>
            <person name="Ohm R."/>
            <person name="Martin F."/>
            <person name="Silar P."/>
            <person name="Natvig D."/>
            <person name="Lalanne C."/>
            <person name="Gautier V."/>
            <person name="Ament-Velasquez S.L."/>
            <person name="Kruys A."/>
            <person name="Hutchinson M.I."/>
            <person name="Powell A.J."/>
            <person name="Barry K."/>
            <person name="Miller A.N."/>
            <person name="Grigoriev I.V."/>
            <person name="Debuchy R."/>
            <person name="Gladieux P."/>
            <person name="Thoren M.H."/>
            <person name="Johannesson H."/>
        </authorList>
    </citation>
    <scope>NUCLEOTIDE SEQUENCE</scope>
    <source>
        <strain evidence="4">CBS 508.74</strain>
    </source>
</reference>
<evidence type="ECO:0000259" key="3">
    <source>
        <dbReference type="Pfam" id="PF01370"/>
    </source>
</evidence>
<dbReference type="GO" id="GO:0016616">
    <property type="term" value="F:oxidoreductase activity, acting on the CH-OH group of donors, NAD or NADP as acceptor"/>
    <property type="evidence" value="ECO:0007669"/>
    <property type="project" value="TreeGrafter"/>
</dbReference>
<dbReference type="InterPro" id="IPR036291">
    <property type="entry name" value="NAD(P)-bd_dom_sf"/>
</dbReference>
<keyword evidence="1" id="KW-0560">Oxidoreductase</keyword>
<dbReference type="InterPro" id="IPR050425">
    <property type="entry name" value="NAD(P)_dehydrat-like"/>
</dbReference>
<dbReference type="Proteomes" id="UP001302812">
    <property type="component" value="Unassembled WGS sequence"/>
</dbReference>
<dbReference type="Gene3D" id="3.40.50.720">
    <property type="entry name" value="NAD(P)-binding Rossmann-like Domain"/>
    <property type="match status" value="2"/>
</dbReference>
<dbReference type="PANTHER" id="PTHR10366">
    <property type="entry name" value="NAD DEPENDENT EPIMERASE/DEHYDRATASE"/>
    <property type="match status" value="1"/>
</dbReference>
<dbReference type="Pfam" id="PF01370">
    <property type="entry name" value="Epimerase"/>
    <property type="match status" value="1"/>
</dbReference>
<protein>
    <submittedName>
        <fullName evidence="4">NAD(P)-binding protein</fullName>
    </submittedName>
</protein>
<dbReference type="SUPFAM" id="SSF51735">
    <property type="entry name" value="NAD(P)-binding Rossmann-fold domains"/>
    <property type="match status" value="1"/>
</dbReference>
<comment type="caution">
    <text evidence="4">The sequence shown here is derived from an EMBL/GenBank/DDBJ whole genome shotgun (WGS) entry which is preliminary data.</text>
</comment>
<accession>A0AAN6TEC4</accession>
<dbReference type="InterPro" id="IPR001509">
    <property type="entry name" value="Epimerase_deHydtase"/>
</dbReference>
<dbReference type="PANTHER" id="PTHR10366:SF562">
    <property type="entry name" value="ALDEHYDE REDUCTASE II (AFU_ORTHOLOGUE AFUA_1G11360)"/>
    <property type="match status" value="1"/>
</dbReference>
<evidence type="ECO:0000313" key="5">
    <source>
        <dbReference type="Proteomes" id="UP001302812"/>
    </source>
</evidence>
<sequence length="301" mass="33509">MSPIHKPVLSPGSRVLVTGVSGFLGSHVADQLLAGGYLVTGTTRDAAKNAWVQRLFDGKHGEGRFRLIEVPDITHQGAFDKLLDDITMNPDPNQVITPMVAGTLNLLNAAAKQPAVKRFVLTSSCTSAASQKPGVGLTIDEKTWNDDVTREAWAPPPYAAERGFAVYSASKMEMERESWKWHEEHKPHFVLNTGQTRLVKSLDFFVDVQDNARLHVAALIHPDVQGERIFAYASPFTWRGIQRIMQKLYPGKTFPRDLDEAELDKSDIVRAPRTEALLRDMGRPGWTSLEETVRLNIEDLA</sequence>
<dbReference type="RefSeq" id="XP_064670441.1">
    <property type="nucleotide sequence ID" value="XM_064811559.1"/>
</dbReference>
<evidence type="ECO:0000313" key="4">
    <source>
        <dbReference type="EMBL" id="KAK4112871.1"/>
    </source>
</evidence>
<gene>
    <name evidence="4" type="ORF">N656DRAFT_708999</name>
</gene>
<comment type="similarity">
    <text evidence="2">Belongs to the NAD(P)-dependent epimerase/dehydratase family. Dihydroflavonol-4-reductase subfamily.</text>
</comment>
<organism evidence="4 5">
    <name type="scientific">Canariomyces notabilis</name>
    <dbReference type="NCBI Taxonomy" id="2074819"/>
    <lineage>
        <taxon>Eukaryota</taxon>
        <taxon>Fungi</taxon>
        <taxon>Dikarya</taxon>
        <taxon>Ascomycota</taxon>
        <taxon>Pezizomycotina</taxon>
        <taxon>Sordariomycetes</taxon>
        <taxon>Sordariomycetidae</taxon>
        <taxon>Sordariales</taxon>
        <taxon>Chaetomiaceae</taxon>
        <taxon>Canariomyces</taxon>
    </lineage>
</organism>
<dbReference type="AlphaFoldDB" id="A0AAN6TEC4"/>
<evidence type="ECO:0000256" key="2">
    <source>
        <dbReference type="ARBA" id="ARBA00023445"/>
    </source>
</evidence>
<feature type="domain" description="NAD-dependent epimerase/dehydratase" evidence="3">
    <location>
        <begin position="15"/>
        <end position="189"/>
    </location>
</feature>
<evidence type="ECO:0000256" key="1">
    <source>
        <dbReference type="ARBA" id="ARBA00023002"/>
    </source>
</evidence>
<proteinExistence type="inferred from homology"/>
<name>A0AAN6TEC4_9PEZI</name>
<keyword evidence="5" id="KW-1185">Reference proteome</keyword>
<reference evidence="4" key="1">
    <citation type="journal article" date="2023" name="Mol. Phylogenet. Evol.">
        <title>Genome-scale phylogeny and comparative genomics of the fungal order Sordariales.</title>
        <authorList>
            <person name="Hensen N."/>
            <person name="Bonometti L."/>
            <person name="Westerberg I."/>
            <person name="Brannstrom I.O."/>
            <person name="Guillou S."/>
            <person name="Cros-Aarteil S."/>
            <person name="Calhoun S."/>
            <person name="Haridas S."/>
            <person name="Kuo A."/>
            <person name="Mondo S."/>
            <person name="Pangilinan J."/>
            <person name="Riley R."/>
            <person name="LaButti K."/>
            <person name="Andreopoulos B."/>
            <person name="Lipzen A."/>
            <person name="Chen C."/>
            <person name="Yan M."/>
            <person name="Daum C."/>
            <person name="Ng V."/>
            <person name="Clum A."/>
            <person name="Steindorff A."/>
            <person name="Ohm R.A."/>
            <person name="Martin F."/>
            <person name="Silar P."/>
            <person name="Natvig D.O."/>
            <person name="Lalanne C."/>
            <person name="Gautier V."/>
            <person name="Ament-Velasquez S.L."/>
            <person name="Kruys A."/>
            <person name="Hutchinson M.I."/>
            <person name="Powell A.J."/>
            <person name="Barry K."/>
            <person name="Miller A.N."/>
            <person name="Grigoriev I.V."/>
            <person name="Debuchy R."/>
            <person name="Gladieux P."/>
            <person name="Hiltunen Thoren M."/>
            <person name="Johannesson H."/>
        </authorList>
    </citation>
    <scope>NUCLEOTIDE SEQUENCE</scope>
    <source>
        <strain evidence="4">CBS 508.74</strain>
    </source>
</reference>
<dbReference type="EMBL" id="MU853341">
    <property type="protein sequence ID" value="KAK4112871.1"/>
    <property type="molecule type" value="Genomic_DNA"/>
</dbReference>